<name>A0A0J7KQQ7_LASNI</name>
<keyword evidence="2" id="KW-1185">Reference proteome</keyword>
<dbReference type="CDD" id="cd00303">
    <property type="entry name" value="retropepsin_like"/>
    <property type="match status" value="1"/>
</dbReference>
<dbReference type="PaxDb" id="67767-A0A0J7KQQ7"/>
<proteinExistence type="predicted"/>
<dbReference type="InterPro" id="IPR021109">
    <property type="entry name" value="Peptidase_aspartic_dom_sf"/>
</dbReference>
<sequence>MSLFLVFPEHPRITALLLPAAPKTPNTEPLPLDSGSFSFISPATAGLAKRHGYPLHPVDKQINLANGAPVTIERIVTLPLITAGHTIQHRFQVLPNLGSPVLIGIDLRAKLRLNLPPPPPLAATATCSAVGEISGGITPQTPDEDRRLRQFLARELAAFDTILSPTDRIVHHIRLTTDQSIKQRY</sequence>
<comment type="caution">
    <text evidence="1">The sequence shown here is derived from an EMBL/GenBank/DDBJ whole genome shotgun (WGS) entry which is preliminary data.</text>
</comment>
<dbReference type="AlphaFoldDB" id="A0A0J7KQQ7"/>
<accession>A0A0J7KQQ7</accession>
<dbReference type="Proteomes" id="UP000036403">
    <property type="component" value="Unassembled WGS sequence"/>
</dbReference>
<dbReference type="EMBL" id="LBMM01004222">
    <property type="protein sequence ID" value="KMQ92683.1"/>
    <property type="molecule type" value="Genomic_DNA"/>
</dbReference>
<organism evidence="1 2">
    <name type="scientific">Lasius niger</name>
    <name type="common">Black garden ant</name>
    <dbReference type="NCBI Taxonomy" id="67767"/>
    <lineage>
        <taxon>Eukaryota</taxon>
        <taxon>Metazoa</taxon>
        <taxon>Ecdysozoa</taxon>
        <taxon>Arthropoda</taxon>
        <taxon>Hexapoda</taxon>
        <taxon>Insecta</taxon>
        <taxon>Pterygota</taxon>
        <taxon>Neoptera</taxon>
        <taxon>Endopterygota</taxon>
        <taxon>Hymenoptera</taxon>
        <taxon>Apocrita</taxon>
        <taxon>Aculeata</taxon>
        <taxon>Formicoidea</taxon>
        <taxon>Formicidae</taxon>
        <taxon>Formicinae</taxon>
        <taxon>Lasius</taxon>
        <taxon>Lasius</taxon>
    </lineage>
</organism>
<evidence type="ECO:0000313" key="1">
    <source>
        <dbReference type="EMBL" id="KMQ92683.1"/>
    </source>
</evidence>
<evidence type="ECO:0000313" key="2">
    <source>
        <dbReference type="Proteomes" id="UP000036403"/>
    </source>
</evidence>
<dbReference type="Gene3D" id="2.40.70.10">
    <property type="entry name" value="Acid Proteases"/>
    <property type="match status" value="1"/>
</dbReference>
<reference evidence="1 2" key="1">
    <citation type="submission" date="2015-04" db="EMBL/GenBank/DDBJ databases">
        <title>Lasius niger genome sequencing.</title>
        <authorList>
            <person name="Konorov E.A."/>
            <person name="Nikitin M.A."/>
            <person name="Kirill M.V."/>
            <person name="Chang P."/>
        </authorList>
    </citation>
    <scope>NUCLEOTIDE SEQUENCE [LARGE SCALE GENOMIC DNA]</scope>
    <source>
        <tissue evidence="1">Whole</tissue>
    </source>
</reference>
<protein>
    <submittedName>
        <fullName evidence="1">Dihydropteroate synthase</fullName>
    </submittedName>
</protein>
<gene>
    <name evidence="1" type="ORF">RF55_7294</name>
</gene>